<reference evidence="1 2" key="1">
    <citation type="journal article" date="2020" name="ISME J.">
        <title>Uncovering the hidden diversity of litter-decomposition mechanisms in mushroom-forming fungi.</title>
        <authorList>
            <person name="Floudas D."/>
            <person name="Bentzer J."/>
            <person name="Ahren D."/>
            <person name="Johansson T."/>
            <person name="Persson P."/>
            <person name="Tunlid A."/>
        </authorList>
    </citation>
    <scope>NUCLEOTIDE SEQUENCE [LARGE SCALE GENOMIC DNA]</scope>
    <source>
        <strain evidence="1 2">CBS 146.42</strain>
    </source>
</reference>
<proteinExistence type="predicted"/>
<comment type="caution">
    <text evidence="1">The sequence shown here is derived from an EMBL/GenBank/DDBJ whole genome shotgun (WGS) entry which is preliminary data.</text>
</comment>
<organism evidence="1 2">
    <name type="scientific">Leucocoprinus leucothites</name>
    <dbReference type="NCBI Taxonomy" id="201217"/>
    <lineage>
        <taxon>Eukaryota</taxon>
        <taxon>Fungi</taxon>
        <taxon>Dikarya</taxon>
        <taxon>Basidiomycota</taxon>
        <taxon>Agaricomycotina</taxon>
        <taxon>Agaricomycetes</taxon>
        <taxon>Agaricomycetidae</taxon>
        <taxon>Agaricales</taxon>
        <taxon>Agaricineae</taxon>
        <taxon>Agaricaceae</taxon>
        <taxon>Leucocoprinus</taxon>
    </lineage>
</organism>
<evidence type="ECO:0000313" key="1">
    <source>
        <dbReference type="EMBL" id="KAF5355163.1"/>
    </source>
</evidence>
<name>A0A8H5D9H2_9AGAR</name>
<dbReference type="OrthoDB" id="411632at2759"/>
<keyword evidence="2" id="KW-1185">Reference proteome</keyword>
<gene>
    <name evidence="1" type="ORF">D9756_005590</name>
</gene>
<accession>A0A8H5D9H2</accession>
<sequence>MLSSVSQKTSLYLDFFSRPLPQTALFGYDQSFNSPPLPSNPSPLGANASAALDREPRILLVSMYLPLEKSKHSQGDYSYWQSKFLGSITTPVYFYTTPSLEPGVLSSRGSLPIHVNTSFTSAFEVPPLQGLQDRYRKMQKLDRETWGHNADLYAVWNAKLWLLDNAVQQLKREGEEYDYVFWNDAGSFRWDHPYTRWPDPKRVDEVWQAGLEQARAAGNMTARKEDILFFPLTGTYDWLRRYWREDDGPVDAEISEGSFFGGSPETMSWWTKVFYAYHDYWLQRGLFVGKDQTIFNSLFLLFPSRVIGVWISDPATNIGLPPRFDTGPLGACGNPWHYYQYFLASQEEQRVMRQRWMTDLEARVEWPWKGWKWWLKRQECRVTRVVWVQDMVNDAFGKGWGVRKTLQIP</sequence>
<dbReference type="Proteomes" id="UP000559027">
    <property type="component" value="Unassembled WGS sequence"/>
</dbReference>
<dbReference type="EMBL" id="JAACJO010000008">
    <property type="protein sequence ID" value="KAF5355163.1"/>
    <property type="molecule type" value="Genomic_DNA"/>
</dbReference>
<protein>
    <submittedName>
        <fullName evidence="1">Uncharacterized protein</fullName>
    </submittedName>
</protein>
<dbReference type="AlphaFoldDB" id="A0A8H5D9H2"/>
<evidence type="ECO:0000313" key="2">
    <source>
        <dbReference type="Proteomes" id="UP000559027"/>
    </source>
</evidence>